<evidence type="ECO:0000313" key="1">
    <source>
        <dbReference type="EMBL" id="VDK46065.1"/>
    </source>
</evidence>
<keyword evidence="2" id="KW-1185">Reference proteome</keyword>
<accession>A0A3P6QZ48</accession>
<protein>
    <submittedName>
        <fullName evidence="1">Uncharacterized protein</fullName>
    </submittedName>
</protein>
<evidence type="ECO:0000313" key="2">
    <source>
        <dbReference type="Proteomes" id="UP000271889"/>
    </source>
</evidence>
<dbReference type="OrthoDB" id="5862043at2759"/>
<reference evidence="1 2" key="1">
    <citation type="submission" date="2018-11" db="EMBL/GenBank/DDBJ databases">
        <authorList>
            <consortium name="Pathogen Informatics"/>
        </authorList>
    </citation>
    <scope>NUCLEOTIDE SEQUENCE [LARGE SCALE GENOMIC DNA]</scope>
</reference>
<dbReference type="AlphaFoldDB" id="A0A3P6QZ48"/>
<organism evidence="1 2">
    <name type="scientific">Cylicostephanus goldi</name>
    <name type="common">Nematode worm</name>
    <dbReference type="NCBI Taxonomy" id="71465"/>
    <lineage>
        <taxon>Eukaryota</taxon>
        <taxon>Metazoa</taxon>
        <taxon>Ecdysozoa</taxon>
        <taxon>Nematoda</taxon>
        <taxon>Chromadorea</taxon>
        <taxon>Rhabditida</taxon>
        <taxon>Rhabditina</taxon>
        <taxon>Rhabditomorpha</taxon>
        <taxon>Strongyloidea</taxon>
        <taxon>Strongylidae</taxon>
        <taxon>Cylicostephanus</taxon>
    </lineage>
</organism>
<sequence length="302" mass="34779">MPSDLSMAEIKLMENLMSILHGCSPAIKSEHLFLGAQTNDRSDVRLFDAYYQSIEKENEFRQNQLKILLTVSLDGFVPKGLTRREIWPLYLRVENISQPDADKFTNSILCGVLYTQSKPTQKMLETLFGRLESELRSLHEDPLQIEVNDVLWPVHVSLYRGMADMGAQRALFRLPRWESPHGCSKCLIGGERIGNRRVWVCGDEEISLRHPECFIREQGFTPVMRLITPEKSVSDALHIASEDLTEDRLQVGNVSNPFIFNFSRCKFHRTHFFSFAGSRSLFSSYFFVFQSFTMKAHVGYLL</sequence>
<dbReference type="EMBL" id="UYRV01001011">
    <property type="protein sequence ID" value="VDK46065.1"/>
    <property type="molecule type" value="Genomic_DNA"/>
</dbReference>
<dbReference type="Proteomes" id="UP000271889">
    <property type="component" value="Unassembled WGS sequence"/>
</dbReference>
<gene>
    <name evidence="1" type="ORF">CGOC_LOCUS664</name>
</gene>
<name>A0A3P6QZ48_CYLGO</name>
<proteinExistence type="predicted"/>